<name>A0AAE3XS25_9BACT</name>
<feature type="transmembrane region" description="Helical" evidence="1">
    <location>
        <begin position="7"/>
        <end position="27"/>
    </location>
</feature>
<dbReference type="RefSeq" id="WP_309940344.1">
    <property type="nucleotide sequence ID" value="NZ_AP025305.1"/>
</dbReference>
<dbReference type="EMBL" id="JAVDQD010000004">
    <property type="protein sequence ID" value="MDR6240424.1"/>
    <property type="molecule type" value="Genomic_DNA"/>
</dbReference>
<comment type="caution">
    <text evidence="2">The sequence shown here is derived from an EMBL/GenBank/DDBJ whole genome shotgun (WGS) entry which is preliminary data.</text>
</comment>
<sequence length="59" mass="7085">MDETIDWLYWYLTDFCLNAANLLGLTYVEFNMLLFLLVIPGAIFILLIMNAWKFFKRMN</sequence>
<keyword evidence="1" id="KW-0812">Transmembrane</keyword>
<dbReference type="AlphaFoldDB" id="A0AAE3XS25"/>
<keyword evidence="3" id="KW-1185">Reference proteome</keyword>
<accession>A0AAE3XS25</accession>
<organism evidence="2 3">
    <name type="scientific">Aureibacter tunicatorum</name>
    <dbReference type="NCBI Taxonomy" id="866807"/>
    <lineage>
        <taxon>Bacteria</taxon>
        <taxon>Pseudomonadati</taxon>
        <taxon>Bacteroidota</taxon>
        <taxon>Cytophagia</taxon>
        <taxon>Cytophagales</taxon>
        <taxon>Persicobacteraceae</taxon>
        <taxon>Aureibacter</taxon>
    </lineage>
</organism>
<proteinExistence type="predicted"/>
<reference evidence="2" key="1">
    <citation type="submission" date="2023-07" db="EMBL/GenBank/DDBJ databases">
        <title>Genomic Encyclopedia of Type Strains, Phase IV (KMG-IV): sequencing the most valuable type-strain genomes for metagenomic binning, comparative biology and taxonomic classification.</title>
        <authorList>
            <person name="Goeker M."/>
        </authorList>
    </citation>
    <scope>NUCLEOTIDE SEQUENCE</scope>
    <source>
        <strain evidence="2">DSM 26174</strain>
    </source>
</reference>
<evidence type="ECO:0000256" key="1">
    <source>
        <dbReference type="SAM" id="Phobius"/>
    </source>
</evidence>
<gene>
    <name evidence="2" type="ORF">HNQ88_003490</name>
</gene>
<dbReference type="Proteomes" id="UP001185092">
    <property type="component" value="Unassembled WGS sequence"/>
</dbReference>
<protein>
    <submittedName>
        <fullName evidence="2">Uncharacterized protein</fullName>
    </submittedName>
</protein>
<evidence type="ECO:0000313" key="3">
    <source>
        <dbReference type="Proteomes" id="UP001185092"/>
    </source>
</evidence>
<evidence type="ECO:0000313" key="2">
    <source>
        <dbReference type="EMBL" id="MDR6240424.1"/>
    </source>
</evidence>
<feature type="transmembrane region" description="Helical" evidence="1">
    <location>
        <begin position="33"/>
        <end position="52"/>
    </location>
</feature>
<keyword evidence="1" id="KW-1133">Transmembrane helix</keyword>
<keyword evidence="1" id="KW-0472">Membrane</keyword>